<dbReference type="Pfam" id="PF14707">
    <property type="entry name" value="Sulfatase_C"/>
    <property type="match status" value="1"/>
</dbReference>
<reference evidence="1 2" key="1">
    <citation type="submission" date="2019-05" db="EMBL/GenBank/DDBJ databases">
        <title>Another draft genome of Portunus trituberculatus and its Hox gene families provides insights of decapod evolution.</title>
        <authorList>
            <person name="Jeong J.-H."/>
            <person name="Song I."/>
            <person name="Kim S."/>
            <person name="Choi T."/>
            <person name="Kim D."/>
            <person name="Ryu S."/>
            <person name="Kim W."/>
        </authorList>
    </citation>
    <scope>NUCLEOTIDE SEQUENCE [LARGE SCALE GENOMIC DNA]</scope>
    <source>
        <tissue evidence="1">Muscle</tissue>
    </source>
</reference>
<dbReference type="InterPro" id="IPR017850">
    <property type="entry name" value="Alkaline_phosphatase_core_sf"/>
</dbReference>
<evidence type="ECO:0000313" key="2">
    <source>
        <dbReference type="Proteomes" id="UP000324222"/>
    </source>
</evidence>
<dbReference type="Proteomes" id="UP000324222">
    <property type="component" value="Unassembled WGS sequence"/>
</dbReference>
<accession>A0A5B7EQ71</accession>
<gene>
    <name evidence="1" type="ORF">E2C01_027916</name>
</gene>
<sequence length="115" mass="13220">MMLVLVITEENVFKMHLAGHKWKPGSTQCGWGPNVYCSCHDVEDYSQEPRLYNLRLDPYEDSPIPVNSSKYNQITGIMLQFLAEWQARVSYPPSMLNSVSDTVLSPWIQPFRIPS</sequence>
<evidence type="ECO:0008006" key="3">
    <source>
        <dbReference type="Google" id="ProtNLM"/>
    </source>
</evidence>
<dbReference type="OrthoDB" id="103349at2759"/>
<keyword evidence="2" id="KW-1185">Reference proteome</keyword>
<dbReference type="SUPFAM" id="SSF53649">
    <property type="entry name" value="Alkaline phosphatase-like"/>
    <property type="match status" value="1"/>
</dbReference>
<evidence type="ECO:0000313" key="1">
    <source>
        <dbReference type="EMBL" id="MPC34524.1"/>
    </source>
</evidence>
<name>A0A5B7EQ71_PORTR</name>
<protein>
    <recommendedName>
        <fullName evidence="3">Arylsulfatase B</fullName>
    </recommendedName>
</protein>
<proteinExistence type="predicted"/>
<dbReference type="EMBL" id="VSRR010003074">
    <property type="protein sequence ID" value="MPC34524.1"/>
    <property type="molecule type" value="Genomic_DNA"/>
</dbReference>
<comment type="caution">
    <text evidence="1">The sequence shown here is derived from an EMBL/GenBank/DDBJ whole genome shotgun (WGS) entry which is preliminary data.</text>
</comment>
<dbReference type="AlphaFoldDB" id="A0A5B7EQ71"/>
<dbReference type="Gene3D" id="3.30.1120.10">
    <property type="match status" value="1"/>
</dbReference>
<organism evidence="1 2">
    <name type="scientific">Portunus trituberculatus</name>
    <name type="common">Swimming crab</name>
    <name type="synonym">Neptunus trituberculatus</name>
    <dbReference type="NCBI Taxonomy" id="210409"/>
    <lineage>
        <taxon>Eukaryota</taxon>
        <taxon>Metazoa</taxon>
        <taxon>Ecdysozoa</taxon>
        <taxon>Arthropoda</taxon>
        <taxon>Crustacea</taxon>
        <taxon>Multicrustacea</taxon>
        <taxon>Malacostraca</taxon>
        <taxon>Eumalacostraca</taxon>
        <taxon>Eucarida</taxon>
        <taxon>Decapoda</taxon>
        <taxon>Pleocyemata</taxon>
        <taxon>Brachyura</taxon>
        <taxon>Eubrachyura</taxon>
        <taxon>Portunoidea</taxon>
        <taxon>Portunidae</taxon>
        <taxon>Portuninae</taxon>
        <taxon>Portunus</taxon>
    </lineage>
</organism>